<proteinExistence type="inferred from homology"/>
<feature type="transmembrane region" description="Helical" evidence="6">
    <location>
        <begin position="99"/>
        <end position="125"/>
    </location>
</feature>
<evidence type="ECO:0000313" key="8">
    <source>
        <dbReference type="Proteomes" id="UP000472272"/>
    </source>
</evidence>
<dbReference type="SUPFAM" id="SSF48652">
    <property type="entry name" value="Tetraspanin"/>
    <property type="match status" value="1"/>
</dbReference>
<comment type="similarity">
    <text evidence="2">Belongs to the tetraspanin (TM4SF) family.</text>
</comment>
<feature type="transmembrane region" description="Helical" evidence="6">
    <location>
        <begin position="67"/>
        <end position="87"/>
    </location>
</feature>
<dbReference type="PANTHER" id="PTHR19282:SF545">
    <property type="entry name" value="TETRASPANIN"/>
    <property type="match status" value="1"/>
</dbReference>
<dbReference type="Pfam" id="PF00335">
    <property type="entry name" value="Tetraspanin"/>
    <property type="match status" value="1"/>
</dbReference>
<protein>
    <submittedName>
        <fullName evidence="7">Tetraspanin 16</fullName>
    </submittedName>
</protein>
<reference evidence="7 8" key="1">
    <citation type="journal article" date="2019" name="Proc. Natl. Acad. Sci. U.S.A.">
        <title>Regulatory changes in pterin and carotenoid genes underlie balanced color polymorphisms in the wall lizard.</title>
        <authorList>
            <person name="Andrade P."/>
            <person name="Pinho C."/>
            <person name="Perez I de Lanuza G."/>
            <person name="Afonso S."/>
            <person name="Brejcha J."/>
            <person name="Rubin C.J."/>
            <person name="Wallerman O."/>
            <person name="Pereira P."/>
            <person name="Sabatino S.J."/>
            <person name="Bellati A."/>
            <person name="Pellitteri-Rosa D."/>
            <person name="Bosakova Z."/>
            <person name="Bunikis I."/>
            <person name="Carretero M.A."/>
            <person name="Feiner N."/>
            <person name="Marsik P."/>
            <person name="Pauperio F."/>
            <person name="Salvi D."/>
            <person name="Soler L."/>
            <person name="While G.M."/>
            <person name="Uller T."/>
            <person name="Font E."/>
            <person name="Andersson L."/>
            <person name="Carneiro M."/>
        </authorList>
    </citation>
    <scope>NUCLEOTIDE SEQUENCE</scope>
</reference>
<evidence type="ECO:0000256" key="1">
    <source>
        <dbReference type="ARBA" id="ARBA00004141"/>
    </source>
</evidence>
<dbReference type="CDD" id="cd03156">
    <property type="entry name" value="uroplakin_I_like_LEL"/>
    <property type="match status" value="1"/>
</dbReference>
<dbReference type="AlphaFoldDB" id="A0A670KNI0"/>
<keyword evidence="3 6" id="KW-0812">Transmembrane</keyword>
<comment type="subcellular location">
    <subcellularLocation>
        <location evidence="1">Membrane</location>
        <topology evidence="1">Multi-pass membrane protein</topology>
    </subcellularLocation>
</comment>
<organism evidence="7 8">
    <name type="scientific">Podarcis muralis</name>
    <name type="common">Wall lizard</name>
    <name type="synonym">Lacerta muralis</name>
    <dbReference type="NCBI Taxonomy" id="64176"/>
    <lineage>
        <taxon>Eukaryota</taxon>
        <taxon>Metazoa</taxon>
        <taxon>Chordata</taxon>
        <taxon>Craniata</taxon>
        <taxon>Vertebrata</taxon>
        <taxon>Euteleostomi</taxon>
        <taxon>Lepidosauria</taxon>
        <taxon>Squamata</taxon>
        <taxon>Bifurcata</taxon>
        <taxon>Unidentata</taxon>
        <taxon>Episquamata</taxon>
        <taxon>Laterata</taxon>
        <taxon>Lacertibaenia</taxon>
        <taxon>Lacertidae</taxon>
        <taxon>Podarcis</taxon>
    </lineage>
</organism>
<sequence length="326" mass="36536">MAKQWLHLCCYRCRKMVCFSLLKVMMFVFNGIIFLGGLALLGIGIWVKVDGSSFAKVLGAAAPQLMQLINVGYLLIAVGTFLLLMGFMGCWGAVKESKCLLLVFFVVILILFIAEVAGAIVVLLFSSVADIFVEHLQNWALKTLKEDYGKQEDITGIWATTMKELKCCGFNNYTDFNNSYFYQKHTEKYPSFCCSDDKECQESGVDHDKQGCLNEFQVFLSRNGKIVGGVALAIGVLEKWIKPPIYTMTIISAAGCPGCLLDPVLSDWYIRLKQNWLPTAQLWLQLSASAPAMKETSQAPLFKEQMRQSLLLDPKSDMILILIHNY</sequence>
<dbReference type="InterPro" id="IPR018499">
    <property type="entry name" value="Tetraspanin/Peripherin"/>
</dbReference>
<dbReference type="GeneTree" id="ENSGT00940000164506"/>
<keyword evidence="8" id="KW-1185">Reference proteome</keyword>
<feature type="transmembrane region" description="Helical" evidence="6">
    <location>
        <begin position="21"/>
        <end position="47"/>
    </location>
</feature>
<dbReference type="PROSITE" id="PS00421">
    <property type="entry name" value="TM4_1"/>
    <property type="match status" value="1"/>
</dbReference>
<evidence type="ECO:0000256" key="2">
    <source>
        <dbReference type="ARBA" id="ARBA00006840"/>
    </source>
</evidence>
<dbReference type="InterPro" id="IPR008952">
    <property type="entry name" value="Tetraspanin_EC2_sf"/>
</dbReference>
<dbReference type="Ensembl" id="ENSPMRT00000038741.1">
    <property type="protein sequence ID" value="ENSPMRP00000036572.1"/>
    <property type="gene ID" value="ENSPMRG00000023582.1"/>
</dbReference>
<dbReference type="PANTHER" id="PTHR19282">
    <property type="entry name" value="TETRASPANIN"/>
    <property type="match status" value="1"/>
</dbReference>
<reference evidence="7" key="2">
    <citation type="submission" date="2025-08" db="UniProtKB">
        <authorList>
            <consortium name="Ensembl"/>
        </authorList>
    </citation>
    <scope>IDENTIFICATION</scope>
</reference>
<dbReference type="OMA" id="GLWNSTM"/>
<gene>
    <name evidence="7" type="primary">TSPAN16</name>
</gene>
<keyword evidence="5 6" id="KW-0472">Membrane</keyword>
<dbReference type="PRINTS" id="PR00259">
    <property type="entry name" value="TMFOUR"/>
</dbReference>
<evidence type="ECO:0000256" key="4">
    <source>
        <dbReference type="ARBA" id="ARBA00022989"/>
    </source>
</evidence>
<name>A0A670KNI0_PODMU</name>
<evidence type="ECO:0000256" key="6">
    <source>
        <dbReference type="SAM" id="Phobius"/>
    </source>
</evidence>
<dbReference type="Proteomes" id="UP000472272">
    <property type="component" value="Chromosome 17"/>
</dbReference>
<accession>A0A670KNI0</accession>
<evidence type="ECO:0000256" key="5">
    <source>
        <dbReference type="ARBA" id="ARBA00023136"/>
    </source>
</evidence>
<dbReference type="Gene3D" id="1.10.1450.10">
    <property type="entry name" value="Tetraspanin"/>
    <property type="match status" value="1"/>
</dbReference>
<dbReference type="InterPro" id="IPR018503">
    <property type="entry name" value="Tetraspanin_CS"/>
</dbReference>
<evidence type="ECO:0000313" key="7">
    <source>
        <dbReference type="Ensembl" id="ENSPMRP00000036572.1"/>
    </source>
</evidence>
<reference evidence="7" key="3">
    <citation type="submission" date="2025-09" db="UniProtKB">
        <authorList>
            <consortium name="Ensembl"/>
        </authorList>
    </citation>
    <scope>IDENTIFICATION</scope>
</reference>
<dbReference type="GO" id="GO:0005886">
    <property type="term" value="C:plasma membrane"/>
    <property type="evidence" value="ECO:0007669"/>
    <property type="project" value="TreeGrafter"/>
</dbReference>
<evidence type="ECO:0000256" key="3">
    <source>
        <dbReference type="ARBA" id="ARBA00022692"/>
    </source>
</evidence>
<keyword evidence="4 6" id="KW-1133">Transmembrane helix</keyword>